<dbReference type="Pfam" id="PF16363">
    <property type="entry name" value="GDP_Man_Dehyd"/>
    <property type="match status" value="1"/>
</dbReference>
<feature type="domain" description="NAD(P)-binding" evidence="8">
    <location>
        <begin position="8"/>
        <end position="322"/>
    </location>
</feature>
<dbReference type="AlphaFoldDB" id="A0A6N7ETH6"/>
<keyword evidence="10" id="KW-1185">Reference proteome</keyword>
<organism evidence="9 10">
    <name type="scientific">Ostreibacterium oceani</name>
    <dbReference type="NCBI Taxonomy" id="2654998"/>
    <lineage>
        <taxon>Bacteria</taxon>
        <taxon>Pseudomonadati</taxon>
        <taxon>Pseudomonadota</taxon>
        <taxon>Gammaproteobacteria</taxon>
        <taxon>Cardiobacteriales</taxon>
        <taxon>Ostreibacteriaceae</taxon>
        <taxon>Ostreibacterium</taxon>
    </lineage>
</organism>
<evidence type="ECO:0000313" key="10">
    <source>
        <dbReference type="Proteomes" id="UP000471298"/>
    </source>
</evidence>
<dbReference type="Proteomes" id="UP000471298">
    <property type="component" value="Unassembled WGS sequence"/>
</dbReference>
<dbReference type="PANTHER" id="PTHR43000">
    <property type="entry name" value="DTDP-D-GLUCOSE 4,6-DEHYDRATASE-RELATED"/>
    <property type="match status" value="1"/>
</dbReference>
<keyword evidence="5" id="KW-0520">NAD</keyword>
<dbReference type="CDD" id="cd05246">
    <property type="entry name" value="dTDP_GD_SDR_e"/>
    <property type="match status" value="1"/>
</dbReference>
<evidence type="ECO:0000256" key="5">
    <source>
        <dbReference type="ARBA" id="ARBA00023027"/>
    </source>
</evidence>
<dbReference type="Gene3D" id="3.40.50.720">
    <property type="entry name" value="NAD(P)-binding Rossmann-like Domain"/>
    <property type="match status" value="1"/>
</dbReference>
<dbReference type="RefSeq" id="WP_152809249.1">
    <property type="nucleotide sequence ID" value="NZ_WHNW01000002.1"/>
</dbReference>
<evidence type="ECO:0000256" key="4">
    <source>
        <dbReference type="ARBA" id="ARBA00011990"/>
    </source>
</evidence>
<dbReference type="GO" id="GO:0009225">
    <property type="term" value="P:nucleotide-sugar metabolic process"/>
    <property type="evidence" value="ECO:0007669"/>
    <property type="project" value="InterPro"/>
</dbReference>
<dbReference type="Gene3D" id="3.90.25.10">
    <property type="entry name" value="UDP-galactose 4-epimerase, domain 1"/>
    <property type="match status" value="1"/>
</dbReference>
<dbReference type="GO" id="GO:0008460">
    <property type="term" value="F:dTDP-glucose 4,6-dehydratase activity"/>
    <property type="evidence" value="ECO:0007669"/>
    <property type="project" value="UniProtKB-EC"/>
</dbReference>
<comment type="cofactor">
    <cofactor evidence="2 7">
        <name>NAD(+)</name>
        <dbReference type="ChEBI" id="CHEBI:57540"/>
    </cofactor>
</comment>
<comment type="caution">
    <text evidence="9">The sequence shown here is derived from an EMBL/GenBank/DDBJ whole genome shotgun (WGS) entry which is preliminary data.</text>
</comment>
<name>A0A6N7ETH6_9GAMM</name>
<evidence type="ECO:0000313" key="9">
    <source>
        <dbReference type="EMBL" id="MPV85732.1"/>
    </source>
</evidence>
<protein>
    <recommendedName>
        <fullName evidence="4 7">dTDP-glucose 4,6-dehydratase</fullName>
        <ecNumber evidence="4 7">4.2.1.46</ecNumber>
    </recommendedName>
</protein>
<keyword evidence="6 7" id="KW-0456">Lyase</keyword>
<proteinExistence type="inferred from homology"/>
<dbReference type="InterPro" id="IPR036291">
    <property type="entry name" value="NAD(P)-bd_dom_sf"/>
</dbReference>
<comment type="similarity">
    <text evidence="3 7">Belongs to the NAD(P)-dependent epimerase/dehydratase family. dTDP-glucose dehydratase subfamily.</text>
</comment>
<reference evidence="9 10" key="1">
    <citation type="submission" date="2019-10" db="EMBL/GenBank/DDBJ databases">
        <title>Cardiobacteriales fam. a chemoheterotrophic member of the order Cardiobacteriales, and proposal of Cardiobacteriales fam. nov.</title>
        <authorList>
            <person name="Wang C."/>
        </authorList>
    </citation>
    <scope>NUCLEOTIDE SEQUENCE [LARGE SCALE GENOMIC DNA]</scope>
    <source>
        <strain evidence="9 10">ML27</strain>
    </source>
</reference>
<dbReference type="FunCoup" id="A0A6N7ETH6">
    <property type="interactions" value="501"/>
</dbReference>
<dbReference type="SUPFAM" id="SSF51735">
    <property type="entry name" value="NAD(P)-binding Rossmann-fold domains"/>
    <property type="match status" value="1"/>
</dbReference>
<evidence type="ECO:0000256" key="7">
    <source>
        <dbReference type="RuleBase" id="RU004473"/>
    </source>
</evidence>
<evidence type="ECO:0000256" key="1">
    <source>
        <dbReference type="ARBA" id="ARBA00001539"/>
    </source>
</evidence>
<evidence type="ECO:0000256" key="6">
    <source>
        <dbReference type="ARBA" id="ARBA00023239"/>
    </source>
</evidence>
<evidence type="ECO:0000256" key="2">
    <source>
        <dbReference type="ARBA" id="ARBA00001911"/>
    </source>
</evidence>
<dbReference type="InterPro" id="IPR005888">
    <property type="entry name" value="dTDP_Gluc_deHydtase"/>
</dbReference>
<dbReference type="EC" id="4.2.1.46" evidence="4 7"/>
<sequence>MFNPKSILITGGAGFIGANFIRWLLSQTDATIVNVDKLTYAANLAYLSDINAPNYHFVKASITDTERLDALFAEYQFDCVINFAAESHVDRSISGPMAFVETNIVGTAVLLEMARHYWQNRTADEVRFHHVSTDEVFGSLALTDSAFNEQTAYDPSSPYSASKASSDHLVRAWHRTYQLPVTLSNCSNNYGPGQHEEKLIPTVIRNACAGKSIPVYGDGTNRRDWLFVIDHCEAIWQIIKQGANGQTYTVGGGVELSNNEVVRLICAQLDQRYPAASPHADLIEYIDDRAGHDWRYAIDCSKINQTLNWQAKHDFASAIEKTIDYYTAQSR</sequence>
<comment type="catalytic activity">
    <reaction evidence="1 7">
        <text>dTDP-alpha-D-glucose = dTDP-4-dehydro-6-deoxy-alpha-D-glucose + H2O</text>
        <dbReference type="Rhea" id="RHEA:17221"/>
        <dbReference type="ChEBI" id="CHEBI:15377"/>
        <dbReference type="ChEBI" id="CHEBI:57477"/>
        <dbReference type="ChEBI" id="CHEBI:57649"/>
        <dbReference type="EC" id="4.2.1.46"/>
    </reaction>
</comment>
<dbReference type="InParanoid" id="A0A6N7ETH6"/>
<evidence type="ECO:0000256" key="3">
    <source>
        <dbReference type="ARBA" id="ARBA00008178"/>
    </source>
</evidence>
<dbReference type="InterPro" id="IPR016040">
    <property type="entry name" value="NAD(P)-bd_dom"/>
</dbReference>
<evidence type="ECO:0000259" key="8">
    <source>
        <dbReference type="Pfam" id="PF16363"/>
    </source>
</evidence>
<dbReference type="NCBIfam" id="TIGR01181">
    <property type="entry name" value="dTDP_gluc_dehyt"/>
    <property type="match status" value="1"/>
</dbReference>
<accession>A0A6N7ETH6</accession>
<dbReference type="EMBL" id="WHNW01000002">
    <property type="protein sequence ID" value="MPV85732.1"/>
    <property type="molecule type" value="Genomic_DNA"/>
</dbReference>
<gene>
    <name evidence="9" type="primary">rfbB</name>
    <name evidence="9" type="ORF">GCU85_03130</name>
</gene>